<feature type="transmembrane region" description="Helical" evidence="6">
    <location>
        <begin position="225"/>
        <end position="247"/>
    </location>
</feature>
<evidence type="ECO:0000256" key="5">
    <source>
        <dbReference type="RuleBase" id="RU000688"/>
    </source>
</evidence>
<keyword evidence="5" id="KW-0297">G-protein coupled receptor</keyword>
<dbReference type="EnsemblMetazoa" id="XM_038216084.1">
    <property type="protein sequence ID" value="XP_038072012.1"/>
    <property type="gene ID" value="LOC119740703"/>
</dbReference>
<evidence type="ECO:0000256" key="4">
    <source>
        <dbReference type="ARBA" id="ARBA00023136"/>
    </source>
</evidence>
<dbReference type="GO" id="GO:0016020">
    <property type="term" value="C:membrane"/>
    <property type="evidence" value="ECO:0007669"/>
    <property type="project" value="UniProtKB-SubCell"/>
</dbReference>
<dbReference type="OMA" id="RCAKNTI"/>
<evidence type="ECO:0000256" key="6">
    <source>
        <dbReference type="SAM" id="Phobius"/>
    </source>
</evidence>
<keyword evidence="3 6" id="KW-1133">Transmembrane helix</keyword>
<feature type="transmembrane region" description="Helical" evidence="6">
    <location>
        <begin position="90"/>
        <end position="108"/>
    </location>
</feature>
<dbReference type="Pfam" id="PF00001">
    <property type="entry name" value="7tm_1"/>
    <property type="match status" value="1"/>
</dbReference>
<dbReference type="AlphaFoldDB" id="A0A914B9A3"/>
<proteinExistence type="inferred from homology"/>
<feature type="transmembrane region" description="Helical" evidence="6">
    <location>
        <begin position="129"/>
        <end position="150"/>
    </location>
</feature>
<dbReference type="PANTHER" id="PTHR45698:SF1">
    <property type="entry name" value="TRACE AMINE-ASSOCIATED RECEPTOR 13C-LIKE"/>
    <property type="match status" value="1"/>
</dbReference>
<keyword evidence="9" id="KW-1185">Reference proteome</keyword>
<dbReference type="Proteomes" id="UP000887568">
    <property type="component" value="Unplaced"/>
</dbReference>
<keyword evidence="5" id="KW-0675">Receptor</keyword>
<dbReference type="SMART" id="SM01381">
    <property type="entry name" value="7TM_GPCR_Srsx"/>
    <property type="match status" value="1"/>
</dbReference>
<evidence type="ECO:0000313" key="8">
    <source>
        <dbReference type="EnsemblMetazoa" id="XP_038072012.1"/>
    </source>
</evidence>
<comment type="subcellular location">
    <subcellularLocation>
        <location evidence="1">Membrane</location>
    </subcellularLocation>
</comment>
<evidence type="ECO:0000313" key="9">
    <source>
        <dbReference type="Proteomes" id="UP000887568"/>
    </source>
</evidence>
<dbReference type="CDD" id="cd00637">
    <property type="entry name" value="7tm_classA_rhodopsin-like"/>
    <property type="match status" value="1"/>
</dbReference>
<dbReference type="InterPro" id="IPR000276">
    <property type="entry name" value="GPCR_Rhodpsn"/>
</dbReference>
<keyword evidence="2 5" id="KW-0812">Transmembrane</keyword>
<feature type="transmembrane region" description="Helical" evidence="6">
    <location>
        <begin position="6"/>
        <end position="31"/>
    </location>
</feature>
<sequence length="324" mass="37079">MQAYPSWLSVLLLLIAVVGFLSNVLVIVNIFKSRFLHDVTHYLILNLAVSDGLCCFIFGLEMFMDLLNYPNNRTGGIAEILYCRLINGNYVFQSFAFISAYNLVIISLERYIGIVKPLRYVQICNKAHTWLAIFLSWVLGSCVYLLHLIGVQYLESETEFNIRCRNKHPWQWHFLSFTVGFVAPLLIMIWAYSRIIKALKQSALNQAVSAQAAETREATKRVVHLMLIVTITYAVLYVPTQPVYIIIVSVNQQDFEQLPLGILLTDILTKLPVLLNSIANPFIYAFKYKKFRKGMRDLMCRCAKNTISPNEDVMMQVDTANSNI</sequence>
<keyword evidence="5" id="KW-0807">Transducer</keyword>
<dbReference type="InterPro" id="IPR017452">
    <property type="entry name" value="GPCR_Rhodpsn_7TM"/>
</dbReference>
<dbReference type="OrthoDB" id="9944627at2759"/>
<evidence type="ECO:0000259" key="7">
    <source>
        <dbReference type="PROSITE" id="PS50262"/>
    </source>
</evidence>
<feature type="transmembrane region" description="Helical" evidence="6">
    <location>
        <begin position="267"/>
        <end position="286"/>
    </location>
</feature>
<dbReference type="PROSITE" id="PS00237">
    <property type="entry name" value="G_PROTEIN_RECEP_F1_1"/>
    <property type="match status" value="1"/>
</dbReference>
<reference evidence="8" key="1">
    <citation type="submission" date="2022-11" db="UniProtKB">
        <authorList>
            <consortium name="EnsemblMetazoa"/>
        </authorList>
    </citation>
    <scope>IDENTIFICATION</scope>
</reference>
<feature type="transmembrane region" description="Helical" evidence="6">
    <location>
        <begin position="43"/>
        <end position="64"/>
    </location>
</feature>
<feature type="transmembrane region" description="Helical" evidence="6">
    <location>
        <begin position="170"/>
        <end position="192"/>
    </location>
</feature>
<comment type="similarity">
    <text evidence="5">Belongs to the G-protein coupled receptor 1 family.</text>
</comment>
<evidence type="ECO:0000256" key="3">
    <source>
        <dbReference type="ARBA" id="ARBA00022989"/>
    </source>
</evidence>
<dbReference type="Gene3D" id="1.20.1070.10">
    <property type="entry name" value="Rhodopsin 7-helix transmembrane proteins"/>
    <property type="match status" value="1"/>
</dbReference>
<name>A0A914B9A3_PATMI</name>
<feature type="domain" description="G-protein coupled receptors family 1 profile" evidence="7">
    <location>
        <begin position="22"/>
        <end position="284"/>
    </location>
</feature>
<dbReference type="PRINTS" id="PR00237">
    <property type="entry name" value="GPCRRHODOPSN"/>
</dbReference>
<protein>
    <recommendedName>
        <fullName evidence="7">G-protein coupled receptors family 1 profile domain-containing protein</fullName>
    </recommendedName>
</protein>
<organism evidence="8 9">
    <name type="scientific">Patiria miniata</name>
    <name type="common">Bat star</name>
    <name type="synonym">Asterina miniata</name>
    <dbReference type="NCBI Taxonomy" id="46514"/>
    <lineage>
        <taxon>Eukaryota</taxon>
        <taxon>Metazoa</taxon>
        <taxon>Echinodermata</taxon>
        <taxon>Eleutherozoa</taxon>
        <taxon>Asterozoa</taxon>
        <taxon>Asteroidea</taxon>
        <taxon>Valvatacea</taxon>
        <taxon>Valvatida</taxon>
        <taxon>Asterinidae</taxon>
        <taxon>Patiria</taxon>
    </lineage>
</organism>
<evidence type="ECO:0000256" key="2">
    <source>
        <dbReference type="ARBA" id="ARBA00022692"/>
    </source>
</evidence>
<dbReference type="RefSeq" id="XP_038072012.1">
    <property type="nucleotide sequence ID" value="XM_038216084.1"/>
</dbReference>
<dbReference type="SUPFAM" id="SSF81321">
    <property type="entry name" value="Family A G protein-coupled receptor-like"/>
    <property type="match status" value="1"/>
</dbReference>
<evidence type="ECO:0000256" key="1">
    <source>
        <dbReference type="ARBA" id="ARBA00004370"/>
    </source>
</evidence>
<dbReference type="GO" id="GO:0004930">
    <property type="term" value="F:G protein-coupled receptor activity"/>
    <property type="evidence" value="ECO:0007669"/>
    <property type="project" value="UniProtKB-KW"/>
</dbReference>
<keyword evidence="4 6" id="KW-0472">Membrane</keyword>
<dbReference type="PANTHER" id="PTHR45698">
    <property type="entry name" value="TRACE AMINE-ASSOCIATED RECEPTOR 19N-RELATED"/>
    <property type="match status" value="1"/>
</dbReference>
<accession>A0A914B9A3</accession>
<dbReference type="GeneID" id="119740703"/>
<dbReference type="PROSITE" id="PS50262">
    <property type="entry name" value="G_PROTEIN_RECEP_F1_2"/>
    <property type="match status" value="1"/>
</dbReference>